<keyword evidence="9" id="KW-1185">Reference proteome</keyword>
<evidence type="ECO:0000256" key="3">
    <source>
        <dbReference type="ARBA" id="ARBA00022553"/>
    </source>
</evidence>
<evidence type="ECO:0000313" key="8">
    <source>
        <dbReference type="EMBL" id="MCG2586970.1"/>
    </source>
</evidence>
<dbReference type="EC" id="2.7.13.3" evidence="2"/>
<evidence type="ECO:0000256" key="6">
    <source>
        <dbReference type="ARBA" id="ARBA00023012"/>
    </source>
</evidence>
<evidence type="ECO:0000256" key="4">
    <source>
        <dbReference type="ARBA" id="ARBA00022679"/>
    </source>
</evidence>
<evidence type="ECO:0000256" key="2">
    <source>
        <dbReference type="ARBA" id="ARBA00012438"/>
    </source>
</evidence>
<dbReference type="Pfam" id="PF02518">
    <property type="entry name" value="HATPase_c"/>
    <property type="match status" value="1"/>
</dbReference>
<keyword evidence="8" id="KW-0547">Nucleotide-binding</keyword>
<keyword evidence="8" id="KW-0067">ATP-binding</keyword>
<dbReference type="Proteomes" id="UP001165366">
    <property type="component" value="Unassembled WGS sequence"/>
</dbReference>
<gene>
    <name evidence="8" type="ORF">L6773_00230</name>
</gene>
<dbReference type="PANTHER" id="PTHR45453:SF1">
    <property type="entry name" value="PHOSPHATE REGULON SENSOR PROTEIN PHOR"/>
    <property type="match status" value="1"/>
</dbReference>
<dbReference type="PRINTS" id="PR00344">
    <property type="entry name" value="BCTRLSENSOR"/>
</dbReference>
<dbReference type="InterPro" id="IPR036890">
    <property type="entry name" value="HATPase_C_sf"/>
</dbReference>
<dbReference type="CDD" id="cd00075">
    <property type="entry name" value="HATPase"/>
    <property type="match status" value="1"/>
</dbReference>
<keyword evidence="4" id="KW-0808">Transferase</keyword>
<reference evidence="8" key="1">
    <citation type="submission" date="2022-01" db="EMBL/GenBank/DDBJ databases">
        <authorList>
            <person name="Wang Y."/>
        </authorList>
    </citation>
    <scope>NUCLEOTIDE SEQUENCE</scope>
    <source>
        <strain evidence="8">WB101</strain>
    </source>
</reference>
<organism evidence="8 9">
    <name type="scientific">Rhodohalobacter sulfatireducens</name>
    <dbReference type="NCBI Taxonomy" id="2911366"/>
    <lineage>
        <taxon>Bacteria</taxon>
        <taxon>Pseudomonadati</taxon>
        <taxon>Balneolota</taxon>
        <taxon>Balneolia</taxon>
        <taxon>Balneolales</taxon>
        <taxon>Balneolaceae</taxon>
        <taxon>Rhodohalobacter</taxon>
    </lineage>
</organism>
<keyword evidence="3" id="KW-0597">Phosphoprotein</keyword>
<proteinExistence type="predicted"/>
<dbReference type="PANTHER" id="PTHR45453">
    <property type="entry name" value="PHOSPHATE REGULON SENSOR PROTEIN PHOR"/>
    <property type="match status" value="1"/>
</dbReference>
<dbReference type="EMBL" id="JAKLWS010000001">
    <property type="protein sequence ID" value="MCG2586970.1"/>
    <property type="molecule type" value="Genomic_DNA"/>
</dbReference>
<name>A0ABS9K7Z1_9BACT</name>
<dbReference type="InterPro" id="IPR003594">
    <property type="entry name" value="HATPase_dom"/>
</dbReference>
<dbReference type="InterPro" id="IPR050351">
    <property type="entry name" value="BphY/WalK/GraS-like"/>
</dbReference>
<accession>A0ABS9K7Z1</accession>
<evidence type="ECO:0000313" key="9">
    <source>
        <dbReference type="Proteomes" id="UP001165366"/>
    </source>
</evidence>
<dbReference type="GO" id="GO:0005524">
    <property type="term" value="F:ATP binding"/>
    <property type="evidence" value="ECO:0007669"/>
    <property type="project" value="UniProtKB-KW"/>
</dbReference>
<dbReference type="Gene3D" id="3.30.565.10">
    <property type="entry name" value="Histidine kinase-like ATPase, C-terminal domain"/>
    <property type="match status" value="1"/>
</dbReference>
<sequence>MEITSELSVTSEQIASLEMHSVINILSVISGQLRLIQMETENQDLIEPVIDMSNTLADSCSSKDKRGLTLESLREFRKAVFSALDELESRNYPHNSRPSFSEHKENLTNIFNVFDVRMMELLHRWESPGTWDSFNSKSFVGDFKKFFYAMEKNSKGRYKITYNIAEQKETDYLVHFAVNSDAKDNRIYLPLILKDVIRDLIANARKYTPPGGEINIGISQKNQAFKFVVEDNGYGIPEDEISNVVEFGVRGSNVKDNVRTMGGGFGLTKAYFFVKELDGKMWIDSKLNEGTKIIIKIPIPDRVNKKFG</sequence>
<dbReference type="RefSeq" id="WP_237851820.1">
    <property type="nucleotide sequence ID" value="NZ_JAKLWS010000001.1"/>
</dbReference>
<comment type="caution">
    <text evidence="8">The sequence shown here is derived from an EMBL/GenBank/DDBJ whole genome shotgun (WGS) entry which is preliminary data.</text>
</comment>
<dbReference type="InterPro" id="IPR004358">
    <property type="entry name" value="Sig_transdc_His_kin-like_C"/>
</dbReference>
<evidence type="ECO:0000256" key="5">
    <source>
        <dbReference type="ARBA" id="ARBA00022777"/>
    </source>
</evidence>
<reference evidence="8" key="2">
    <citation type="submission" date="2024-05" db="EMBL/GenBank/DDBJ databases">
        <title>Rhodohalobacter halophilus gen. nov., sp. nov., a moderately halophilic member of the family Balneolaceae.</title>
        <authorList>
            <person name="Xia J."/>
        </authorList>
    </citation>
    <scope>NUCLEOTIDE SEQUENCE</scope>
    <source>
        <strain evidence="8">WB101</strain>
    </source>
</reference>
<dbReference type="PROSITE" id="PS50109">
    <property type="entry name" value="HIS_KIN"/>
    <property type="match status" value="1"/>
</dbReference>
<feature type="domain" description="Histidine kinase" evidence="7">
    <location>
        <begin position="193"/>
        <end position="301"/>
    </location>
</feature>
<keyword evidence="5" id="KW-0418">Kinase</keyword>
<evidence type="ECO:0000256" key="1">
    <source>
        <dbReference type="ARBA" id="ARBA00000085"/>
    </source>
</evidence>
<dbReference type="InterPro" id="IPR005467">
    <property type="entry name" value="His_kinase_dom"/>
</dbReference>
<comment type="catalytic activity">
    <reaction evidence="1">
        <text>ATP + protein L-histidine = ADP + protein N-phospho-L-histidine.</text>
        <dbReference type="EC" id="2.7.13.3"/>
    </reaction>
</comment>
<dbReference type="SMART" id="SM00387">
    <property type="entry name" value="HATPase_c"/>
    <property type="match status" value="1"/>
</dbReference>
<protein>
    <recommendedName>
        <fullName evidence="2">histidine kinase</fullName>
        <ecNumber evidence="2">2.7.13.3</ecNumber>
    </recommendedName>
</protein>
<evidence type="ECO:0000259" key="7">
    <source>
        <dbReference type="PROSITE" id="PS50109"/>
    </source>
</evidence>
<keyword evidence="6" id="KW-0902">Two-component regulatory system</keyword>
<dbReference type="SUPFAM" id="SSF55874">
    <property type="entry name" value="ATPase domain of HSP90 chaperone/DNA topoisomerase II/histidine kinase"/>
    <property type="match status" value="1"/>
</dbReference>